<evidence type="ECO:0000256" key="5">
    <source>
        <dbReference type="ARBA" id="ARBA00022679"/>
    </source>
</evidence>
<dbReference type="Pfam" id="PF00551">
    <property type="entry name" value="Formyl_trans_N"/>
    <property type="match status" value="1"/>
</dbReference>
<organism evidence="11 12">
    <name type="scientific">Candidatus Faecousia excrementigallinarum</name>
    <dbReference type="NCBI Taxonomy" id="2840806"/>
    <lineage>
        <taxon>Bacteria</taxon>
        <taxon>Bacillati</taxon>
        <taxon>Bacillota</taxon>
        <taxon>Clostridia</taxon>
        <taxon>Eubacteriales</taxon>
        <taxon>Oscillospiraceae</taxon>
        <taxon>Faecousia</taxon>
    </lineage>
</organism>
<dbReference type="NCBIfam" id="TIGR00460">
    <property type="entry name" value="fmt"/>
    <property type="match status" value="1"/>
</dbReference>
<dbReference type="HAMAP" id="MF_00182">
    <property type="entry name" value="Formyl_trans"/>
    <property type="match status" value="1"/>
</dbReference>
<dbReference type="GO" id="GO:0004479">
    <property type="term" value="F:methionyl-tRNA formyltransferase activity"/>
    <property type="evidence" value="ECO:0007669"/>
    <property type="project" value="UniProtKB-UniRule"/>
</dbReference>
<evidence type="ECO:0000256" key="4">
    <source>
        <dbReference type="ARBA" id="ARBA00016014"/>
    </source>
</evidence>
<feature type="domain" description="Formyl transferase C-terminal" evidence="10">
    <location>
        <begin position="204"/>
        <end position="300"/>
    </location>
</feature>
<gene>
    <name evidence="8" type="primary">fmt</name>
    <name evidence="11" type="ORF">IAB74_07620</name>
</gene>
<comment type="function">
    <text evidence="1 8">Attaches a formyl group to the free amino group of methionyl-tRNA(fMet). The formyl group appears to play a dual role in the initiator identity of N-formylmethionyl-tRNA by promoting its recognition by IF2 and preventing the misappropriation of this tRNA by the elongation apparatus.</text>
</comment>
<evidence type="ECO:0000256" key="1">
    <source>
        <dbReference type="ARBA" id="ARBA00002606"/>
    </source>
</evidence>
<name>A0A9D0Z343_9FIRM</name>
<dbReference type="InterPro" id="IPR005793">
    <property type="entry name" value="Formyl_trans_C"/>
</dbReference>
<reference evidence="11" key="2">
    <citation type="journal article" date="2021" name="PeerJ">
        <title>Extensive microbial diversity within the chicken gut microbiome revealed by metagenomics and culture.</title>
        <authorList>
            <person name="Gilroy R."/>
            <person name="Ravi A."/>
            <person name="Getino M."/>
            <person name="Pursley I."/>
            <person name="Horton D.L."/>
            <person name="Alikhan N.F."/>
            <person name="Baker D."/>
            <person name="Gharbi K."/>
            <person name="Hall N."/>
            <person name="Watson M."/>
            <person name="Adriaenssens E.M."/>
            <person name="Foster-Nyarko E."/>
            <person name="Jarju S."/>
            <person name="Secka A."/>
            <person name="Antonio M."/>
            <person name="Oren A."/>
            <person name="Chaudhuri R.R."/>
            <person name="La Ragione R."/>
            <person name="Hildebrand F."/>
            <person name="Pallen M.J."/>
        </authorList>
    </citation>
    <scope>NUCLEOTIDE SEQUENCE</scope>
    <source>
        <strain evidence="11">13361</strain>
    </source>
</reference>
<evidence type="ECO:0000259" key="10">
    <source>
        <dbReference type="Pfam" id="PF02911"/>
    </source>
</evidence>
<dbReference type="PANTHER" id="PTHR11138">
    <property type="entry name" value="METHIONYL-TRNA FORMYLTRANSFERASE"/>
    <property type="match status" value="1"/>
</dbReference>
<evidence type="ECO:0000256" key="3">
    <source>
        <dbReference type="ARBA" id="ARBA00012261"/>
    </source>
</evidence>
<dbReference type="Pfam" id="PF02911">
    <property type="entry name" value="Formyl_trans_C"/>
    <property type="match status" value="1"/>
</dbReference>
<dbReference type="InterPro" id="IPR037022">
    <property type="entry name" value="Formyl_trans_C_sf"/>
</dbReference>
<dbReference type="AlphaFoldDB" id="A0A9D0Z343"/>
<protein>
    <recommendedName>
        <fullName evidence="4 8">Methionyl-tRNA formyltransferase</fullName>
        <ecNumber evidence="3 8">2.1.2.9</ecNumber>
    </recommendedName>
</protein>
<dbReference type="FunFam" id="3.40.50.12230:FF:000001">
    <property type="entry name" value="Methionyl-tRNA formyltransferase"/>
    <property type="match status" value="1"/>
</dbReference>
<dbReference type="InterPro" id="IPR036477">
    <property type="entry name" value="Formyl_transf_N_sf"/>
</dbReference>
<accession>A0A9D0Z343</accession>
<dbReference type="GO" id="GO:0005829">
    <property type="term" value="C:cytosol"/>
    <property type="evidence" value="ECO:0007669"/>
    <property type="project" value="TreeGrafter"/>
</dbReference>
<dbReference type="InterPro" id="IPR005794">
    <property type="entry name" value="Fmt"/>
</dbReference>
<dbReference type="InterPro" id="IPR002376">
    <property type="entry name" value="Formyl_transf_N"/>
</dbReference>
<dbReference type="SUPFAM" id="SSF53328">
    <property type="entry name" value="Formyltransferase"/>
    <property type="match status" value="1"/>
</dbReference>
<dbReference type="CDD" id="cd08646">
    <property type="entry name" value="FMT_core_Met-tRNA-FMT_N"/>
    <property type="match status" value="1"/>
</dbReference>
<reference evidence="11" key="1">
    <citation type="submission" date="2020-10" db="EMBL/GenBank/DDBJ databases">
        <authorList>
            <person name="Gilroy R."/>
        </authorList>
    </citation>
    <scope>NUCLEOTIDE SEQUENCE</scope>
    <source>
        <strain evidence="11">13361</strain>
    </source>
</reference>
<sequence>MRVVFMGTPDISATCLKKILEDGFSVVGVYTQPDRPKNRGMKLTASPVKELALEKGIPVYQPENFKSQEAVDQLKALEPDVVAVVAFGQILPQSVLDVPTRGCINIHASLLPKYRGSAPYQWAVLNGEKETGVTAMYLTRKMDAGDMIDTAVTPIDPEETAGELLDRLAVLGAELLSKTLGRFSQGEVEGTKQDEALVTYAPMLDKSMSPISWEKTAQQVHDQVRGLNPWPIATMELEGKRFKVYKTVIVPGKSGAKPGTVLGLTKTGLQIACGEGAVEIQMLQAEGGKRMSAPDYFRGHPLGG</sequence>
<evidence type="ECO:0000256" key="8">
    <source>
        <dbReference type="HAMAP-Rule" id="MF_00182"/>
    </source>
</evidence>
<evidence type="ECO:0000256" key="6">
    <source>
        <dbReference type="ARBA" id="ARBA00022917"/>
    </source>
</evidence>
<comment type="caution">
    <text evidence="11">The sequence shown here is derived from an EMBL/GenBank/DDBJ whole genome shotgun (WGS) entry which is preliminary data.</text>
</comment>
<comment type="catalytic activity">
    <reaction evidence="7 8">
        <text>L-methionyl-tRNA(fMet) + (6R)-10-formyltetrahydrofolate = N-formyl-L-methionyl-tRNA(fMet) + (6S)-5,6,7,8-tetrahydrofolate + H(+)</text>
        <dbReference type="Rhea" id="RHEA:24380"/>
        <dbReference type="Rhea" id="RHEA-COMP:9952"/>
        <dbReference type="Rhea" id="RHEA-COMP:9953"/>
        <dbReference type="ChEBI" id="CHEBI:15378"/>
        <dbReference type="ChEBI" id="CHEBI:57453"/>
        <dbReference type="ChEBI" id="CHEBI:78530"/>
        <dbReference type="ChEBI" id="CHEBI:78844"/>
        <dbReference type="ChEBI" id="CHEBI:195366"/>
        <dbReference type="EC" id="2.1.2.9"/>
    </reaction>
</comment>
<evidence type="ECO:0000313" key="11">
    <source>
        <dbReference type="EMBL" id="HIQ68357.1"/>
    </source>
</evidence>
<dbReference type="EMBL" id="DVFK01000107">
    <property type="protein sequence ID" value="HIQ68357.1"/>
    <property type="molecule type" value="Genomic_DNA"/>
</dbReference>
<dbReference type="SUPFAM" id="SSF50486">
    <property type="entry name" value="FMT C-terminal domain-like"/>
    <property type="match status" value="1"/>
</dbReference>
<dbReference type="Proteomes" id="UP000886796">
    <property type="component" value="Unassembled WGS sequence"/>
</dbReference>
<dbReference type="Gene3D" id="3.10.25.10">
    <property type="entry name" value="Formyl transferase, C-terminal domain"/>
    <property type="match status" value="1"/>
</dbReference>
<dbReference type="CDD" id="cd08704">
    <property type="entry name" value="Met_tRNA_FMT_C"/>
    <property type="match status" value="1"/>
</dbReference>
<comment type="similarity">
    <text evidence="2 8">Belongs to the Fmt family.</text>
</comment>
<dbReference type="InterPro" id="IPR041711">
    <property type="entry name" value="Met-tRNA-FMT_N"/>
</dbReference>
<evidence type="ECO:0000259" key="9">
    <source>
        <dbReference type="Pfam" id="PF00551"/>
    </source>
</evidence>
<evidence type="ECO:0000256" key="7">
    <source>
        <dbReference type="ARBA" id="ARBA00048558"/>
    </source>
</evidence>
<dbReference type="PANTHER" id="PTHR11138:SF5">
    <property type="entry name" value="METHIONYL-TRNA FORMYLTRANSFERASE, MITOCHONDRIAL"/>
    <property type="match status" value="1"/>
</dbReference>
<evidence type="ECO:0000256" key="2">
    <source>
        <dbReference type="ARBA" id="ARBA00010699"/>
    </source>
</evidence>
<dbReference type="Gene3D" id="3.40.50.170">
    <property type="entry name" value="Formyl transferase, N-terminal domain"/>
    <property type="match status" value="1"/>
</dbReference>
<feature type="domain" description="Formyl transferase N-terminal" evidence="9">
    <location>
        <begin position="1"/>
        <end position="179"/>
    </location>
</feature>
<dbReference type="InterPro" id="IPR044135">
    <property type="entry name" value="Met-tRNA-FMT_C"/>
</dbReference>
<dbReference type="InterPro" id="IPR011034">
    <property type="entry name" value="Formyl_transferase-like_C_sf"/>
</dbReference>
<evidence type="ECO:0000313" key="12">
    <source>
        <dbReference type="Proteomes" id="UP000886796"/>
    </source>
</evidence>
<proteinExistence type="inferred from homology"/>
<feature type="binding site" evidence="8">
    <location>
        <begin position="109"/>
        <end position="112"/>
    </location>
    <ligand>
        <name>(6S)-5,6,7,8-tetrahydrofolate</name>
        <dbReference type="ChEBI" id="CHEBI:57453"/>
    </ligand>
</feature>
<keyword evidence="6 8" id="KW-0648">Protein biosynthesis</keyword>
<keyword evidence="5 8" id="KW-0808">Transferase</keyword>
<dbReference type="EC" id="2.1.2.9" evidence="3 8"/>